<name>A0AAV5U8Y1_9BILA</name>
<reference evidence="1" key="1">
    <citation type="submission" date="2023-10" db="EMBL/GenBank/DDBJ databases">
        <title>Genome assembly of Pristionchus species.</title>
        <authorList>
            <person name="Yoshida K."/>
            <person name="Sommer R.J."/>
        </authorList>
    </citation>
    <scope>NUCLEOTIDE SEQUENCE</scope>
    <source>
        <strain evidence="1">RS0144</strain>
    </source>
</reference>
<gene>
    <name evidence="1" type="ORF">PENTCL1PPCAC_25023</name>
</gene>
<dbReference type="Proteomes" id="UP001432027">
    <property type="component" value="Unassembled WGS sequence"/>
</dbReference>
<accession>A0AAV5U8Y1</accession>
<keyword evidence="2" id="KW-1185">Reference proteome</keyword>
<dbReference type="AlphaFoldDB" id="A0AAV5U8Y1"/>
<protein>
    <submittedName>
        <fullName evidence="1">Uncharacterized protein</fullName>
    </submittedName>
</protein>
<sequence>KNENFICLLSNNPVKLCMTRRSGKYKIHIIIVPGNTVMISAKIKVQRVRDQRSNMGAHVGVEVGGAVEGLIAVDADVRLHLSVREAVPREVSGLPEGAAAVLALERLLARVDSLVRDECITAREGLLADVTSAILHIASRGSIVIAQLGARHSARRGNGQTGERGSCGSGGCCSCRVRCRPQHGWLHAQCCGCSSRGRWSGSNTLHQLPVQRSLLHKLQPLQVLQRVGRGVPKRCRRRWRGLTRVHPPPLLLLSLLHEITEQLVEFGLG</sequence>
<feature type="non-terminal residue" evidence="1">
    <location>
        <position position="1"/>
    </location>
</feature>
<evidence type="ECO:0000313" key="2">
    <source>
        <dbReference type="Proteomes" id="UP001432027"/>
    </source>
</evidence>
<comment type="caution">
    <text evidence="1">The sequence shown here is derived from an EMBL/GenBank/DDBJ whole genome shotgun (WGS) entry which is preliminary data.</text>
</comment>
<evidence type="ECO:0000313" key="1">
    <source>
        <dbReference type="EMBL" id="GMT02849.1"/>
    </source>
</evidence>
<dbReference type="EMBL" id="BTSX01000006">
    <property type="protein sequence ID" value="GMT02849.1"/>
    <property type="molecule type" value="Genomic_DNA"/>
</dbReference>
<proteinExistence type="predicted"/>
<organism evidence="1 2">
    <name type="scientific">Pristionchus entomophagus</name>
    <dbReference type="NCBI Taxonomy" id="358040"/>
    <lineage>
        <taxon>Eukaryota</taxon>
        <taxon>Metazoa</taxon>
        <taxon>Ecdysozoa</taxon>
        <taxon>Nematoda</taxon>
        <taxon>Chromadorea</taxon>
        <taxon>Rhabditida</taxon>
        <taxon>Rhabditina</taxon>
        <taxon>Diplogasteromorpha</taxon>
        <taxon>Diplogasteroidea</taxon>
        <taxon>Neodiplogasteridae</taxon>
        <taxon>Pristionchus</taxon>
    </lineage>
</organism>